<proteinExistence type="predicted"/>
<keyword evidence="1" id="KW-0614">Plasmid</keyword>
<keyword evidence="2" id="KW-1185">Reference proteome</keyword>
<name>H8H214_DEIGI</name>
<protein>
    <submittedName>
        <fullName evidence="1">Uncharacterized protein</fullName>
    </submittedName>
</protein>
<accession>H8H214</accession>
<dbReference type="AlphaFoldDB" id="H8H214"/>
<dbReference type="HOGENOM" id="CLU_2381404_0_0_0"/>
<gene>
    <name evidence="1" type="ordered locus">DGo_PB0292</name>
</gene>
<organism evidence="1 2">
    <name type="scientific">Deinococcus gobiensis (strain DSM 21396 / JCM 16679 / CGMCC 1.7299 / I-0)</name>
    <dbReference type="NCBI Taxonomy" id="745776"/>
    <lineage>
        <taxon>Bacteria</taxon>
        <taxon>Thermotogati</taxon>
        <taxon>Deinococcota</taxon>
        <taxon>Deinococci</taxon>
        <taxon>Deinococcales</taxon>
        <taxon>Deinococcaceae</taxon>
        <taxon>Deinococcus</taxon>
    </lineage>
</organism>
<evidence type="ECO:0000313" key="1">
    <source>
        <dbReference type="EMBL" id="AFD27561.1"/>
    </source>
</evidence>
<evidence type="ECO:0000313" key="2">
    <source>
        <dbReference type="Proteomes" id="UP000007575"/>
    </source>
</evidence>
<dbReference type="EMBL" id="CP002193">
    <property type="protein sequence ID" value="AFD27561.1"/>
    <property type="molecule type" value="Genomic_DNA"/>
</dbReference>
<dbReference type="KEGG" id="dgo:DGo_PB0292"/>
<dbReference type="Proteomes" id="UP000007575">
    <property type="component" value="Plasmid P2"/>
</dbReference>
<sequence length="94" mass="10943">MEMYHFAEYIWSLSESDINFEFNKLHSVLDGLILSGDSKVKMPSHSVFVEHLDTLDNQAKNPDLTKKWIIEMPDILCKYHSSWGRKSTEVGRNI</sequence>
<reference evidence="1 2" key="1">
    <citation type="journal article" date="2012" name="PLoS ONE">
        <title>Genome sequence and transcriptome analysis of the radioresistant bacterium Deinococcus gobiensis: insights into the extreme environmental adaptations.</title>
        <authorList>
            <person name="Yuan M."/>
            <person name="Chen M."/>
            <person name="Zhang W."/>
            <person name="Lu W."/>
            <person name="Wang J."/>
            <person name="Yang M."/>
            <person name="Zhao P."/>
            <person name="Tang R."/>
            <person name="Li X."/>
            <person name="Hao Y."/>
            <person name="Zhou Z."/>
            <person name="Zhan Y."/>
            <person name="Yu H."/>
            <person name="Teng C."/>
            <person name="Yan Y."/>
            <person name="Ping S."/>
            <person name="Wang Y."/>
            <person name="Lin M."/>
        </authorList>
    </citation>
    <scope>NUCLEOTIDE SEQUENCE [LARGE SCALE GENOMIC DNA]</scope>
    <source>
        <strain evidence="2">DSM 21396 / JCM 16679 / CGMCC 1.7299 / I-0</strain>
        <plasmid evidence="1">P2</plasmid>
    </source>
</reference>
<geneLocation type="plasmid" evidence="1 2">
    <name>P2</name>
</geneLocation>